<dbReference type="PANTHER" id="PTHR46579">
    <property type="entry name" value="F5/8 TYPE C DOMAIN-CONTAINING PROTEIN-RELATED"/>
    <property type="match status" value="1"/>
</dbReference>
<gene>
    <name evidence="2" type="ORF">FME351_LOCUS526</name>
</gene>
<reference evidence="2" key="1">
    <citation type="submission" date="2021-02" db="EMBL/GenBank/DDBJ databases">
        <authorList>
            <person name="Nowell W R."/>
        </authorList>
    </citation>
    <scope>NUCLEOTIDE SEQUENCE</scope>
</reference>
<dbReference type="AlphaFoldDB" id="A0A817T3E1"/>
<proteinExistence type="predicted"/>
<name>A0A817T3E1_9BILA</name>
<sequence length="1032" mass="118291">MGDRPPKRRLHSNVKREWRSHRRRNMIQNVFQSASIVDTFETTNTSEEETSFHRDHESMADYYVNQRSSSCSVSSETEKEEESDFEHFGSNTNVNYDSHRDADEDDDIEDFISKIINEDQNKSTPLYDGSPISVHEACVHLIQLSNSLNLNKNRLQILLKELRFFFPSECRLPKTVFTLFKLTDNDDHPQVSTHCVECSEILIKLDQKKCSNACSLNGKYRSYSQIAELAIMNVENEIKRVAKRYIHLINEYPKQAVHLCPSDHINDKSVWSVQATIAEIPPQPKRSRFGCPPLRDSKSAVMLFGAWLAATKPPRDCLLAPIVIQLETLMKSGINLKQNDGSTWSYNLRIQQAIFDLPARAHSLNVVQYNGYDGCADCCIKDEYLFRYQYCFITFVFLGVAIGRQVYFPFSKKREKPKDHQFYLKNAKLASDKKQLLGVDRLFSLYCESLSTLYSKRSELATIHYHCHLLSQVHYHGALCFTSCFARESYLSHVLNWCKGTRYVLSQLVTWYNISQNVHKSNSISLPDIFSKESFSPTYVDNNFIASIQRDFLERLQPFSVSSSDCTFFSRYFRGFVSFHSVSYARRGNSIGHFVSIRSSLCSKDKICIASVLFYFSVLHQHYAFVKVYPCILRSLLSVLQRSVPPLLVFQKKNKHSIIAKHQVTIDTIDEQNGTVRSSGFVQPVRIIAEGSCVKCRERASQFSRDTGSEEVDVSHGNDDEDELVDENHIYTTQNFCDNGNNQHSPSTTSKETALPTIHIHFFLSDAQQMSDVIESALDFRVVTGYKHIGNTTICLASERDHAMSGDAGYKTQTSQNKNDIEKETVFSNTLSPRPLLIDEHAIVQEINQENSNIVSNARDEASDSCEQEDDELPLQNKSTKKNEKERCDLEFANLFFYNKNLSNIINQLPASRSPPPPEPEFVLGVDISNFSYGFDEHTRLVRQIFRTAGYTSNPNAVLNDEEKVNELKNLMKKRDKTLRNDENLLTDAWQTVKESVRQLKHDDKRNKLFKTIRTSNININNNNTNDISTSP</sequence>
<dbReference type="Proteomes" id="UP000663869">
    <property type="component" value="Unassembled WGS sequence"/>
</dbReference>
<feature type="region of interest" description="Disordered" evidence="1">
    <location>
        <begin position="72"/>
        <end position="101"/>
    </location>
</feature>
<organism evidence="2 3">
    <name type="scientific">Rotaria socialis</name>
    <dbReference type="NCBI Taxonomy" id="392032"/>
    <lineage>
        <taxon>Eukaryota</taxon>
        <taxon>Metazoa</taxon>
        <taxon>Spiralia</taxon>
        <taxon>Gnathifera</taxon>
        <taxon>Rotifera</taxon>
        <taxon>Eurotatoria</taxon>
        <taxon>Bdelloidea</taxon>
        <taxon>Philodinida</taxon>
        <taxon>Philodinidae</taxon>
        <taxon>Rotaria</taxon>
    </lineage>
</organism>
<feature type="region of interest" description="Disordered" evidence="1">
    <location>
        <begin position="857"/>
        <end position="880"/>
    </location>
</feature>
<evidence type="ECO:0000256" key="1">
    <source>
        <dbReference type="SAM" id="MobiDB-lite"/>
    </source>
</evidence>
<feature type="compositionally biased region" description="Acidic residues" evidence="1">
    <location>
        <begin position="863"/>
        <end position="873"/>
    </location>
</feature>
<evidence type="ECO:0000313" key="2">
    <source>
        <dbReference type="EMBL" id="CAF3312339.1"/>
    </source>
</evidence>
<dbReference type="PANTHER" id="PTHR46579:SF1">
    <property type="entry name" value="F5_8 TYPE C DOMAIN-CONTAINING PROTEIN"/>
    <property type="match status" value="1"/>
</dbReference>
<dbReference type="EMBL" id="CAJNYU010000011">
    <property type="protein sequence ID" value="CAF3312339.1"/>
    <property type="molecule type" value="Genomic_DNA"/>
</dbReference>
<evidence type="ECO:0000313" key="3">
    <source>
        <dbReference type="Proteomes" id="UP000663869"/>
    </source>
</evidence>
<comment type="caution">
    <text evidence="2">The sequence shown here is derived from an EMBL/GenBank/DDBJ whole genome shotgun (WGS) entry which is preliminary data.</text>
</comment>
<protein>
    <submittedName>
        <fullName evidence="2">Uncharacterized protein</fullName>
    </submittedName>
</protein>
<accession>A0A817T3E1</accession>